<dbReference type="CDD" id="cd07721">
    <property type="entry name" value="yflN-like_MBL-fold"/>
    <property type="match status" value="1"/>
</dbReference>
<reference evidence="2" key="1">
    <citation type="submission" date="2022-10" db="EMBL/GenBank/DDBJ databases">
        <title>The WGS of Solirubrobacter ginsenosidimutans DSM 21036.</title>
        <authorList>
            <person name="Jiang Z."/>
        </authorList>
    </citation>
    <scope>NUCLEOTIDE SEQUENCE</scope>
    <source>
        <strain evidence="2">DSM 21036</strain>
    </source>
</reference>
<evidence type="ECO:0000313" key="2">
    <source>
        <dbReference type="EMBL" id="MDA0165053.1"/>
    </source>
</evidence>
<gene>
    <name evidence="2" type="ORF">OM076_32590</name>
</gene>
<dbReference type="Gene3D" id="3.60.15.10">
    <property type="entry name" value="Ribonuclease Z/Hydroxyacylglutathione hydrolase-like"/>
    <property type="match status" value="1"/>
</dbReference>
<evidence type="ECO:0000259" key="1">
    <source>
        <dbReference type="SMART" id="SM00849"/>
    </source>
</evidence>
<accession>A0A9X3N570</accession>
<dbReference type="EMBL" id="JAPDOD010000041">
    <property type="protein sequence ID" value="MDA0165053.1"/>
    <property type="molecule type" value="Genomic_DNA"/>
</dbReference>
<dbReference type="InterPro" id="IPR001279">
    <property type="entry name" value="Metallo-B-lactamas"/>
</dbReference>
<evidence type="ECO:0000313" key="3">
    <source>
        <dbReference type="Proteomes" id="UP001149140"/>
    </source>
</evidence>
<comment type="caution">
    <text evidence="2">The sequence shown here is derived from an EMBL/GenBank/DDBJ whole genome shotgun (WGS) entry which is preliminary data.</text>
</comment>
<dbReference type="SMART" id="SM00849">
    <property type="entry name" value="Lactamase_B"/>
    <property type="match status" value="1"/>
</dbReference>
<keyword evidence="3" id="KW-1185">Reference proteome</keyword>
<sequence>MPTEVAPGVHRLGNAFVNCYLIEDGNQLTLVDAGMPGFRSQLDEHLRSRGRSVGDIAAVILTHAHGDHVGMAERVRLDAPAPVYVHVADEHMARTAKIHTRDGSLLPYLRRPAVWKLLAMGVRNGAVRPTKIRELTTFTDGDLDVPGRPRVIPTPGHSPGHVAFQLPDRGVLLAGDALCTYNPLTGTRGPQVLPKAFAHDALQAIASLSALEGIDAGVMLFGHGEPWTDGPSSAVAHAREVGVT</sequence>
<dbReference type="Proteomes" id="UP001149140">
    <property type="component" value="Unassembled WGS sequence"/>
</dbReference>
<organism evidence="2 3">
    <name type="scientific">Solirubrobacter ginsenosidimutans</name>
    <dbReference type="NCBI Taxonomy" id="490573"/>
    <lineage>
        <taxon>Bacteria</taxon>
        <taxon>Bacillati</taxon>
        <taxon>Actinomycetota</taxon>
        <taxon>Thermoleophilia</taxon>
        <taxon>Solirubrobacterales</taxon>
        <taxon>Solirubrobacteraceae</taxon>
        <taxon>Solirubrobacter</taxon>
    </lineage>
</organism>
<dbReference type="Pfam" id="PF00753">
    <property type="entry name" value="Lactamase_B"/>
    <property type="match status" value="1"/>
</dbReference>
<dbReference type="PANTHER" id="PTHR42951:SF14">
    <property type="entry name" value="METALLO-BETA-LACTAMASE SUPERFAMILY PROTEIN"/>
    <property type="match status" value="1"/>
</dbReference>
<dbReference type="PANTHER" id="PTHR42951">
    <property type="entry name" value="METALLO-BETA-LACTAMASE DOMAIN-CONTAINING"/>
    <property type="match status" value="1"/>
</dbReference>
<dbReference type="SUPFAM" id="SSF56281">
    <property type="entry name" value="Metallo-hydrolase/oxidoreductase"/>
    <property type="match status" value="1"/>
</dbReference>
<protein>
    <submittedName>
        <fullName evidence="2">MBL fold metallo-hydrolase</fullName>
    </submittedName>
</protein>
<dbReference type="RefSeq" id="WP_270044309.1">
    <property type="nucleotide sequence ID" value="NZ_JAPDOD010000041.1"/>
</dbReference>
<dbReference type="AlphaFoldDB" id="A0A9X3N570"/>
<dbReference type="InterPro" id="IPR036866">
    <property type="entry name" value="RibonucZ/Hydroxyglut_hydro"/>
</dbReference>
<feature type="domain" description="Metallo-beta-lactamase" evidence="1">
    <location>
        <begin position="16"/>
        <end position="223"/>
    </location>
</feature>
<dbReference type="InterPro" id="IPR050855">
    <property type="entry name" value="NDM-1-like"/>
</dbReference>
<name>A0A9X3N570_9ACTN</name>
<proteinExistence type="predicted"/>